<dbReference type="OMA" id="QYMQMNG"/>
<feature type="region of interest" description="Disordered" evidence="12">
    <location>
        <begin position="1"/>
        <end position="63"/>
    </location>
</feature>
<feature type="region of interest" description="Disordered" evidence="12">
    <location>
        <begin position="1170"/>
        <end position="1192"/>
    </location>
</feature>
<evidence type="ECO:0000256" key="11">
    <source>
        <dbReference type="PROSITE-ProRule" id="PRU01341"/>
    </source>
</evidence>
<dbReference type="GO" id="GO:0016787">
    <property type="term" value="F:hydrolase activity"/>
    <property type="evidence" value="ECO:0007669"/>
    <property type="project" value="UniProtKB-KW"/>
</dbReference>
<dbReference type="GO" id="GO:0005737">
    <property type="term" value="C:cytoplasm"/>
    <property type="evidence" value="ECO:0007669"/>
    <property type="project" value="UniProtKB-SubCell"/>
</dbReference>
<keyword evidence="15" id="KW-1185">Reference proteome</keyword>
<evidence type="ECO:0000256" key="5">
    <source>
        <dbReference type="ARBA" id="ARBA00022741"/>
    </source>
</evidence>
<dbReference type="Gene3D" id="3.40.50.300">
    <property type="entry name" value="P-loop containing nucleotide triphosphate hydrolases"/>
    <property type="match status" value="2"/>
</dbReference>
<dbReference type="AlphaFoldDB" id="F2U375"/>
<evidence type="ECO:0000313" key="15">
    <source>
        <dbReference type="Proteomes" id="UP000007799"/>
    </source>
</evidence>
<dbReference type="InterPro" id="IPR041679">
    <property type="entry name" value="DNA2/NAM7-like_C"/>
</dbReference>
<evidence type="ECO:0000256" key="4">
    <source>
        <dbReference type="ARBA" id="ARBA00022723"/>
    </source>
</evidence>
<sequence length="1192" mass="132761">MSDTWGTSQGGLDIDYGADSQPSQLDYGADDLTMTSQTQGISQTQTQTQTQTQPHHGGHTQASQADAFMHGHAHGTMLGADGHSQQADYLDGVFGAGVSVLDDLQPAEAFYHGTHHADALAHDLQHTHLGAEDDPNAPHAKGGLYGHSVIEDEQAQLDGDDDDDDDDDAEEDEDEYEADDLEDDLEDEAADEAEGDEDADAVETLENLPEHACKYCGIHDPKCVVKCISTGKWFCNGRGNTSGSHIINHLVRSKNNAVMLHKDSALGDSVLECYTCGSRNVFNLGFIPARADSFVILLCRHPCASPQVAKNDDWDTTQWQPIVQERSLLKWIVKVPSHKEQMRARQITPAQIDKLEDLWRDNPDATLLDVKKPRVETAAEAQEEELARTKLIYDDVYEYQNILGPLVEIEAEHVRRIKEEQRCDDITVHWDTNIKRQYVASFELPRQDIKLLVGDELRLCYPFSKNEVWQATGTVKKVPDTRSEEVELQLDLRRPSPSERSRLRSRPRNGDETAAAMLTLETVNTGYYLEFVWNSTVFDRMQSAMRRFAVNEAAMSDYLFHRFLGHQLNLPQLKFDMPKRLSAPGLPELNHSQLNAIRTVLQQPLSLIQGPPGTGKTVTSATLVYHLVQQRGQVLVCAPSNIAVEHLAQRIHLTGVKVVRVAAKTREQLEGDASFLSLHNQVENYTGSSKFTKLTKLKKELGELSEADERMYRRLYKKIEDIFLRKADVICCTCAGGGDRRIVAGKPYRTVLVDEATQATEPEILIPLVLGANQVILVGDHCQLGPVVMCKKAANAGLAHSLFERLVVHGVRPVRLQVQYRMHPALSEFPSNTFYEGSLQNGVTAAEREQPAVDFPWPNPEVPMLFYASMGREEMAASGSSYLNRTEAANVEKIVTRFMRAGITPDQIGIITPYEGQRAHIVQYMNFHGAARRSFYEALEVASVDSFQGREKDYIILSCTRSNDHQGIGFLNDPRRLNVALTRAKYGLILVGNPRALSKQALWHNLLLHFKEQGVLVEGPLDQLSPYMMHLSKPRPLANKPGQNQLMNQMLYDMILPGHPEVVGGHQHQQQQQQQNQGQSQQQYLGSALPAMPRDAFGLVGFDATANLRVPAHVLHDPQQPFLSQRSLPSQFSQTLSLDASQGSTLSSQGGFVTTDEMATQDTMATLSQDTVQGNTQSQHGFHSQDTAITDY</sequence>
<dbReference type="OrthoDB" id="6513042at2759"/>
<dbReference type="Pfam" id="PF09416">
    <property type="entry name" value="UPF1_Zn_bind"/>
    <property type="match status" value="1"/>
</dbReference>
<dbReference type="PANTHER" id="PTHR10887:SF364">
    <property type="entry name" value="REGULATOR OF NONSENSE TRANSCRIPTS 1"/>
    <property type="match status" value="1"/>
</dbReference>
<dbReference type="InterPro" id="IPR045055">
    <property type="entry name" value="DNA2/NAM7-like"/>
</dbReference>
<protein>
    <submittedName>
        <fullName evidence="14">ATP-dependent helicase NAM7</fullName>
    </submittedName>
</protein>
<proteinExistence type="inferred from homology"/>
<dbReference type="InterPro" id="IPR018999">
    <property type="entry name" value="UPF1_CH/ZBD"/>
</dbReference>
<feature type="domain" description="Upf1" evidence="13">
    <location>
        <begin position="205"/>
        <end position="362"/>
    </location>
</feature>
<organism evidence="15">
    <name type="scientific">Salpingoeca rosetta (strain ATCC 50818 / BSB-021)</name>
    <dbReference type="NCBI Taxonomy" id="946362"/>
    <lineage>
        <taxon>Eukaryota</taxon>
        <taxon>Choanoflagellata</taxon>
        <taxon>Craspedida</taxon>
        <taxon>Salpingoecidae</taxon>
        <taxon>Salpingoeca</taxon>
    </lineage>
</organism>
<evidence type="ECO:0000256" key="9">
    <source>
        <dbReference type="ARBA" id="ARBA00022833"/>
    </source>
</evidence>
<keyword evidence="8 14" id="KW-0347">Helicase</keyword>
<evidence type="ECO:0000259" key="13">
    <source>
        <dbReference type="PROSITE" id="PS51997"/>
    </source>
</evidence>
<dbReference type="GO" id="GO:0003677">
    <property type="term" value="F:DNA binding"/>
    <property type="evidence" value="ECO:0007669"/>
    <property type="project" value="InterPro"/>
</dbReference>
<feature type="region of interest" description="C3H" evidence="11">
    <location>
        <begin position="213"/>
        <end position="245"/>
    </location>
</feature>
<dbReference type="Gene3D" id="2.40.30.230">
    <property type="match status" value="1"/>
</dbReference>
<evidence type="ECO:0000256" key="2">
    <source>
        <dbReference type="ARBA" id="ARBA00007913"/>
    </source>
</evidence>
<feature type="compositionally biased region" description="Low complexity" evidence="12">
    <location>
        <begin position="33"/>
        <end position="61"/>
    </location>
</feature>
<keyword evidence="4 11" id="KW-0479">Metal-binding</keyword>
<dbReference type="InterPro" id="IPR047187">
    <property type="entry name" value="SF1_C_Upf1"/>
</dbReference>
<feature type="compositionally biased region" description="Low complexity" evidence="12">
    <location>
        <begin position="1064"/>
        <end position="1083"/>
    </location>
</feature>
<dbReference type="KEGG" id="sre:PTSG_02750"/>
<dbReference type="PROSITE" id="PS51997">
    <property type="entry name" value="UPF1_CH_RICH"/>
    <property type="match status" value="1"/>
</dbReference>
<feature type="region of interest" description="Disordered" evidence="12">
    <location>
        <begin position="156"/>
        <end position="199"/>
    </location>
</feature>
<dbReference type="CDD" id="cd18039">
    <property type="entry name" value="DEXXQc_UPF1"/>
    <property type="match status" value="1"/>
</dbReference>
<dbReference type="InterPro" id="IPR006935">
    <property type="entry name" value="Helicase/UvrB_N"/>
</dbReference>
<dbReference type="Pfam" id="PF13087">
    <property type="entry name" value="AAA_12"/>
    <property type="match status" value="1"/>
</dbReference>
<dbReference type="InParanoid" id="F2U375"/>
<feature type="region of interest" description="CC/SHH/C" evidence="11">
    <location>
        <begin position="227"/>
        <end position="255"/>
    </location>
</feature>
<name>F2U375_SALR5</name>
<evidence type="ECO:0000256" key="1">
    <source>
        <dbReference type="ARBA" id="ARBA00004496"/>
    </source>
</evidence>
<dbReference type="FunFam" id="3.40.50.300:FF:000097">
    <property type="entry name" value="Regulator of nonsense transcripts 1"/>
    <property type="match status" value="1"/>
</dbReference>
<evidence type="ECO:0000256" key="10">
    <source>
        <dbReference type="ARBA" id="ARBA00022840"/>
    </source>
</evidence>
<dbReference type="GO" id="GO:0000184">
    <property type="term" value="P:nuclear-transcribed mRNA catabolic process, nonsense-mediated decay"/>
    <property type="evidence" value="ECO:0007669"/>
    <property type="project" value="InterPro"/>
</dbReference>
<dbReference type="Pfam" id="PF18141">
    <property type="entry name" value="UPF1_1B_dom"/>
    <property type="match status" value="1"/>
</dbReference>
<keyword evidence="6 11" id="KW-0863">Zinc-finger</keyword>
<keyword evidence="5" id="KW-0547">Nucleotide-binding</keyword>
<feature type="region of interest" description="C4" evidence="11">
    <location>
        <begin position="273"/>
        <end position="303"/>
    </location>
</feature>
<dbReference type="Pfam" id="PF04851">
    <property type="entry name" value="ResIII"/>
    <property type="match status" value="1"/>
</dbReference>
<keyword evidence="9 11" id="KW-0862">Zinc</keyword>
<evidence type="ECO:0000256" key="8">
    <source>
        <dbReference type="ARBA" id="ARBA00022806"/>
    </source>
</evidence>
<dbReference type="eggNOG" id="KOG1802">
    <property type="taxonomic scope" value="Eukaryota"/>
</dbReference>
<comment type="subcellular location">
    <subcellularLocation>
        <location evidence="1">Cytoplasm</location>
    </subcellularLocation>
</comment>
<gene>
    <name evidence="14" type="ORF">PTSG_02750</name>
</gene>
<reference evidence="14" key="1">
    <citation type="submission" date="2009-08" db="EMBL/GenBank/DDBJ databases">
        <title>Annotation of Salpingoeca rosetta.</title>
        <authorList>
            <consortium name="The Broad Institute Genome Sequencing Platform"/>
            <person name="Russ C."/>
            <person name="Cuomo C."/>
            <person name="Burger G."/>
            <person name="Gray M.W."/>
            <person name="Holland P.W.H."/>
            <person name="King N."/>
            <person name="Lang F.B.F."/>
            <person name="Roger A.J."/>
            <person name="Ruiz-Trillo I."/>
            <person name="Young S.K."/>
            <person name="Zeng Q."/>
            <person name="Gargeya S."/>
            <person name="Alvarado L."/>
            <person name="Berlin A."/>
            <person name="Chapman S.B."/>
            <person name="Chen Z."/>
            <person name="Freedman E."/>
            <person name="Gellesch M."/>
            <person name="Goldberg J."/>
            <person name="Griggs A."/>
            <person name="Gujja S."/>
            <person name="Heilman E."/>
            <person name="Heiman D."/>
            <person name="Howarth C."/>
            <person name="Mehta T."/>
            <person name="Neiman D."/>
            <person name="Pearson M."/>
            <person name="Roberts A."/>
            <person name="Saif S."/>
            <person name="Shea T."/>
            <person name="Shenoy N."/>
            <person name="Sisk P."/>
            <person name="Stolte C."/>
            <person name="Sykes S."/>
            <person name="White J."/>
            <person name="Yandava C."/>
            <person name="Haas B."/>
            <person name="Nusbaum C."/>
            <person name="Birren B."/>
        </authorList>
    </citation>
    <scope>NUCLEOTIDE SEQUENCE [LARGE SCALE GENOMIC DNA]</scope>
    <source>
        <strain evidence="14">ATCC 50818</strain>
    </source>
</reference>
<dbReference type="CDD" id="cd18808">
    <property type="entry name" value="SF1_C_Upf1"/>
    <property type="match status" value="1"/>
</dbReference>
<dbReference type="GO" id="GO:0003723">
    <property type="term" value="F:RNA binding"/>
    <property type="evidence" value="ECO:0007669"/>
    <property type="project" value="InterPro"/>
</dbReference>
<dbReference type="Gene3D" id="6.10.140.1240">
    <property type="match status" value="1"/>
</dbReference>
<dbReference type="Proteomes" id="UP000007799">
    <property type="component" value="Unassembled WGS sequence"/>
</dbReference>
<feature type="region of interest" description="Disordered" evidence="12">
    <location>
        <begin position="1061"/>
        <end position="1084"/>
    </location>
</feature>
<keyword evidence="10" id="KW-0067">ATP-binding</keyword>
<dbReference type="STRING" id="946362.F2U375"/>
<dbReference type="FunCoup" id="F2U375">
    <property type="interactions" value="2085"/>
</dbReference>
<evidence type="ECO:0000256" key="7">
    <source>
        <dbReference type="ARBA" id="ARBA00022801"/>
    </source>
</evidence>
<dbReference type="RefSeq" id="XP_004996252.1">
    <property type="nucleotide sequence ID" value="XM_004996195.1"/>
</dbReference>
<evidence type="ECO:0000256" key="6">
    <source>
        <dbReference type="ARBA" id="ARBA00022771"/>
    </source>
</evidence>
<dbReference type="GO" id="GO:0005524">
    <property type="term" value="F:ATP binding"/>
    <property type="evidence" value="ECO:0007669"/>
    <property type="project" value="UniProtKB-KW"/>
</dbReference>
<dbReference type="PANTHER" id="PTHR10887">
    <property type="entry name" value="DNA2/NAM7 HELICASE FAMILY"/>
    <property type="match status" value="1"/>
</dbReference>
<accession>F2U375</accession>
<dbReference type="CDD" id="cd21407">
    <property type="entry name" value="1B_UPF1-like"/>
    <property type="match status" value="1"/>
</dbReference>
<comment type="similarity">
    <text evidence="2">Belongs to the DNA2/NAM7 helicase family.</text>
</comment>
<dbReference type="InterPro" id="IPR041677">
    <property type="entry name" value="DNA2/NAM7_AAA_11"/>
</dbReference>
<dbReference type="GeneID" id="16076838"/>
<dbReference type="EMBL" id="GL832960">
    <property type="protein sequence ID" value="EGD82069.1"/>
    <property type="molecule type" value="Genomic_DNA"/>
</dbReference>
<dbReference type="CDD" id="cd21400">
    <property type="entry name" value="ZBD_UPF1-like"/>
    <property type="match status" value="1"/>
</dbReference>
<dbReference type="InterPro" id="IPR040812">
    <property type="entry name" value="UPF1_1B_dom"/>
</dbReference>
<evidence type="ECO:0000256" key="3">
    <source>
        <dbReference type="ARBA" id="ARBA00022490"/>
    </source>
</evidence>
<keyword evidence="7" id="KW-0378">Hydrolase</keyword>
<dbReference type="GO" id="GO:0003724">
    <property type="term" value="F:RNA helicase activity"/>
    <property type="evidence" value="ECO:0007669"/>
    <property type="project" value="InterPro"/>
</dbReference>
<dbReference type="GO" id="GO:0008270">
    <property type="term" value="F:zinc ion binding"/>
    <property type="evidence" value="ECO:0007669"/>
    <property type="project" value="UniProtKB-UniRule"/>
</dbReference>
<dbReference type="SUPFAM" id="SSF52540">
    <property type="entry name" value="P-loop containing nucleoside triphosphate hydrolases"/>
    <property type="match status" value="1"/>
</dbReference>
<evidence type="ECO:0000256" key="12">
    <source>
        <dbReference type="SAM" id="MobiDB-lite"/>
    </source>
</evidence>
<keyword evidence="3" id="KW-0963">Cytoplasm</keyword>
<dbReference type="Pfam" id="PF13086">
    <property type="entry name" value="AAA_11"/>
    <property type="match status" value="1"/>
</dbReference>
<dbReference type="InterPro" id="IPR027417">
    <property type="entry name" value="P-loop_NTPase"/>
</dbReference>
<evidence type="ECO:0000313" key="14">
    <source>
        <dbReference type="EMBL" id="EGD82069.1"/>
    </source>
</evidence>